<dbReference type="OrthoDB" id="205893at2759"/>
<keyword evidence="2" id="KW-1185">Reference proteome</keyword>
<accession>A0A8J2SWT1</accession>
<name>A0A8J2SWT1_9STRA</name>
<dbReference type="SUPFAM" id="SSF47473">
    <property type="entry name" value="EF-hand"/>
    <property type="match status" value="1"/>
</dbReference>
<proteinExistence type="predicted"/>
<sequence>MLSRAVGLKAASAIDTPPQRRVEYLARILACSSCTACVIGCLPCLPRGAAFVDTTPSANDPRAARASSTPSTRRLLDGLSSLDSVSSVSYHCTDNMGAGWPKPNLVEPFDVFQAWDHGKASEVVCVFKDNEFDFGVDVDIVAALLEGDRQTAEKVVKKLAPDGSIINGLAFLGILAFFSRAPDRGDALRAKVGLAFDAFDLEDTNDLSRDEFTIALLSCLRALTVALGRGVPPTDSDCEQIVNKAYTDRGKDYSTSVSKHEFFDFVAAAVEGCAGFEDVLRGFGVSGLASTPAGVEAAPELFASPVKD</sequence>
<organism evidence="1 2">
    <name type="scientific">Pelagomonas calceolata</name>
    <dbReference type="NCBI Taxonomy" id="35677"/>
    <lineage>
        <taxon>Eukaryota</taxon>
        <taxon>Sar</taxon>
        <taxon>Stramenopiles</taxon>
        <taxon>Ochrophyta</taxon>
        <taxon>Pelagophyceae</taxon>
        <taxon>Pelagomonadales</taxon>
        <taxon>Pelagomonadaceae</taxon>
        <taxon>Pelagomonas</taxon>
    </lineage>
</organism>
<dbReference type="InterPro" id="IPR011992">
    <property type="entry name" value="EF-hand-dom_pair"/>
</dbReference>
<evidence type="ECO:0000313" key="2">
    <source>
        <dbReference type="Proteomes" id="UP000789595"/>
    </source>
</evidence>
<dbReference type="Gene3D" id="1.10.238.10">
    <property type="entry name" value="EF-hand"/>
    <property type="match status" value="1"/>
</dbReference>
<protein>
    <submittedName>
        <fullName evidence="1">Uncharacterized protein</fullName>
    </submittedName>
</protein>
<dbReference type="Proteomes" id="UP000789595">
    <property type="component" value="Unassembled WGS sequence"/>
</dbReference>
<gene>
    <name evidence="1" type="ORF">PECAL_5P23430</name>
</gene>
<dbReference type="AlphaFoldDB" id="A0A8J2SWT1"/>
<comment type="caution">
    <text evidence="1">The sequence shown here is derived from an EMBL/GenBank/DDBJ whole genome shotgun (WGS) entry which is preliminary data.</text>
</comment>
<evidence type="ECO:0000313" key="1">
    <source>
        <dbReference type="EMBL" id="CAH0377822.1"/>
    </source>
</evidence>
<reference evidence="1" key="1">
    <citation type="submission" date="2021-11" db="EMBL/GenBank/DDBJ databases">
        <authorList>
            <consortium name="Genoscope - CEA"/>
            <person name="William W."/>
        </authorList>
    </citation>
    <scope>NUCLEOTIDE SEQUENCE</scope>
</reference>
<dbReference type="EMBL" id="CAKKNE010000005">
    <property type="protein sequence ID" value="CAH0377822.1"/>
    <property type="molecule type" value="Genomic_DNA"/>
</dbReference>